<accession>A0A3N1KX16</accession>
<dbReference type="OrthoDB" id="5780430at2"/>
<reference evidence="1 2" key="1">
    <citation type="submission" date="2018-11" db="EMBL/GenBank/DDBJ databases">
        <title>Genomic Encyclopedia of Type Strains, Phase IV (KMG-IV): sequencing the most valuable type-strain genomes for metagenomic binning, comparative biology and taxonomic classification.</title>
        <authorList>
            <person name="Goeker M."/>
        </authorList>
    </citation>
    <scope>NUCLEOTIDE SEQUENCE [LARGE SCALE GENOMIC DNA]</scope>
    <source>
        <strain evidence="1 2">DSM 5900</strain>
    </source>
</reference>
<evidence type="ECO:0000313" key="2">
    <source>
        <dbReference type="Proteomes" id="UP000278222"/>
    </source>
</evidence>
<dbReference type="AlphaFoldDB" id="A0A3N1KX16"/>
<organism evidence="1 2">
    <name type="scientific">Stella humosa</name>
    <dbReference type="NCBI Taxonomy" id="94"/>
    <lineage>
        <taxon>Bacteria</taxon>
        <taxon>Pseudomonadati</taxon>
        <taxon>Pseudomonadota</taxon>
        <taxon>Alphaproteobacteria</taxon>
        <taxon>Rhodospirillales</taxon>
        <taxon>Stellaceae</taxon>
        <taxon>Stella</taxon>
    </lineage>
</organism>
<sequence>MPIVERDPWRLQYFTDVPCPDDIVIPTDDGDAWRLFPAHRHVYDKLHVALSQGLDCAPHGIEPSAWPVFSKPIVNLRGMGTGSRVMRSPADYARHQQPGHMWMTRLSGEHVSTDVAVAGGRARWWRHTVGHARAGGTFDRWTIEAGRRPELEAYCGAWLARHLADYSGIVNFETIGGRIIEAHLRFSDQWPDLYGPGWVAALVELYAERRWRFADDDRRDGHSVVLFAPHGRRYTAPPATLQAEIRAMPGVSSLQITFDPARAPALHAMPPGGFRLAIVNCWSLAAGRAARRRLAAAFGLLPPKQPG</sequence>
<gene>
    <name evidence="1" type="ORF">EDC65_3367</name>
</gene>
<evidence type="ECO:0000313" key="1">
    <source>
        <dbReference type="EMBL" id="ROP84022.1"/>
    </source>
</evidence>
<dbReference type="EMBL" id="RJKX01000015">
    <property type="protein sequence ID" value="ROP84022.1"/>
    <property type="molecule type" value="Genomic_DNA"/>
</dbReference>
<proteinExistence type="predicted"/>
<comment type="caution">
    <text evidence="1">The sequence shown here is derived from an EMBL/GenBank/DDBJ whole genome shotgun (WGS) entry which is preliminary data.</text>
</comment>
<dbReference type="RefSeq" id="WP_123691599.1">
    <property type="nucleotide sequence ID" value="NZ_AP019700.1"/>
</dbReference>
<dbReference type="Proteomes" id="UP000278222">
    <property type="component" value="Unassembled WGS sequence"/>
</dbReference>
<name>A0A3N1KX16_9PROT</name>
<protein>
    <submittedName>
        <fullName evidence="1">Uncharacterized protein</fullName>
    </submittedName>
</protein>
<keyword evidence="2" id="KW-1185">Reference proteome</keyword>